<evidence type="ECO:0000256" key="1">
    <source>
        <dbReference type="SAM" id="MobiDB-lite"/>
    </source>
</evidence>
<dbReference type="EMBL" id="PGOL01000113">
    <property type="protein sequence ID" value="PKI76531.1"/>
    <property type="molecule type" value="Genomic_DNA"/>
</dbReference>
<dbReference type="STRING" id="22663.A0A2I0L772"/>
<feature type="non-terminal residue" evidence="2">
    <location>
        <position position="101"/>
    </location>
</feature>
<evidence type="ECO:0000313" key="3">
    <source>
        <dbReference type="Proteomes" id="UP000233551"/>
    </source>
</evidence>
<sequence>MEESETRRIEEEVRRAVEQAKELQDSASSLVAKASGEEQSMRQRASALDSTIRRLRSSIDSQLAHKLLDPKLADKLEEDLQKARCVIADGDASAFLPSRAQ</sequence>
<organism evidence="2 3">
    <name type="scientific">Punica granatum</name>
    <name type="common">Pomegranate</name>
    <dbReference type="NCBI Taxonomy" id="22663"/>
    <lineage>
        <taxon>Eukaryota</taxon>
        <taxon>Viridiplantae</taxon>
        <taxon>Streptophyta</taxon>
        <taxon>Embryophyta</taxon>
        <taxon>Tracheophyta</taxon>
        <taxon>Spermatophyta</taxon>
        <taxon>Magnoliopsida</taxon>
        <taxon>eudicotyledons</taxon>
        <taxon>Gunneridae</taxon>
        <taxon>Pentapetalae</taxon>
        <taxon>rosids</taxon>
        <taxon>malvids</taxon>
        <taxon>Myrtales</taxon>
        <taxon>Lythraceae</taxon>
        <taxon>Punica</taxon>
    </lineage>
</organism>
<dbReference type="AlphaFoldDB" id="A0A2I0L772"/>
<reference evidence="2 3" key="1">
    <citation type="submission" date="2017-11" db="EMBL/GenBank/DDBJ databases">
        <title>De-novo sequencing of pomegranate (Punica granatum L.) genome.</title>
        <authorList>
            <person name="Akparov Z."/>
            <person name="Amiraslanov A."/>
            <person name="Hajiyeva S."/>
            <person name="Abbasov M."/>
            <person name="Kaur K."/>
            <person name="Hamwieh A."/>
            <person name="Solovyev V."/>
            <person name="Salamov A."/>
            <person name="Braich B."/>
            <person name="Kosarev P."/>
            <person name="Mahmoud A."/>
            <person name="Hajiyev E."/>
            <person name="Babayeva S."/>
            <person name="Izzatullayeva V."/>
            <person name="Mammadov A."/>
            <person name="Mammadov A."/>
            <person name="Sharifova S."/>
            <person name="Ojaghi J."/>
            <person name="Eynullazada K."/>
            <person name="Bayramov B."/>
            <person name="Abdulazimova A."/>
            <person name="Shahmuradov I."/>
        </authorList>
    </citation>
    <scope>NUCLEOTIDE SEQUENCE [LARGE SCALE GENOMIC DNA]</scope>
    <source>
        <strain evidence="3">cv. AG2017</strain>
        <tissue evidence="2">Leaf</tissue>
    </source>
</reference>
<name>A0A2I0L772_PUNGR</name>
<keyword evidence="3" id="KW-1185">Reference proteome</keyword>
<comment type="caution">
    <text evidence="2">The sequence shown here is derived from an EMBL/GenBank/DDBJ whole genome shotgun (WGS) entry which is preliminary data.</text>
</comment>
<proteinExistence type="predicted"/>
<evidence type="ECO:0000313" key="2">
    <source>
        <dbReference type="EMBL" id="PKI76531.1"/>
    </source>
</evidence>
<accession>A0A2I0L772</accession>
<feature type="region of interest" description="Disordered" evidence="1">
    <location>
        <begin position="24"/>
        <end position="45"/>
    </location>
</feature>
<gene>
    <name evidence="2" type="ORF">CRG98_003082</name>
</gene>
<protein>
    <submittedName>
        <fullName evidence="2">Uncharacterized protein</fullName>
    </submittedName>
</protein>
<dbReference type="Proteomes" id="UP000233551">
    <property type="component" value="Unassembled WGS sequence"/>
</dbReference>